<dbReference type="InterPro" id="IPR008881">
    <property type="entry name" value="Trigger_fac_ribosome-bd_bac"/>
</dbReference>
<evidence type="ECO:0000256" key="6">
    <source>
        <dbReference type="ARBA" id="ARBA00023186"/>
    </source>
</evidence>
<evidence type="ECO:0000256" key="7">
    <source>
        <dbReference type="ARBA" id="ARBA00023235"/>
    </source>
</evidence>
<dbReference type="PROSITE" id="PS50059">
    <property type="entry name" value="FKBP_PPIASE"/>
    <property type="match status" value="1"/>
</dbReference>
<feature type="domain" description="PPIase FKBP-type" evidence="13">
    <location>
        <begin position="163"/>
        <end position="243"/>
    </location>
</feature>
<name>A0ABW2KQ44_9PROT</name>
<evidence type="ECO:0000259" key="13">
    <source>
        <dbReference type="PROSITE" id="PS50059"/>
    </source>
</evidence>
<dbReference type="RefSeq" id="WP_377356333.1">
    <property type="nucleotide sequence ID" value="NZ_JBHTCM010000004.1"/>
</dbReference>
<dbReference type="InterPro" id="IPR036611">
    <property type="entry name" value="Trigger_fac_ribosome-bd_sf"/>
</dbReference>
<evidence type="ECO:0000256" key="8">
    <source>
        <dbReference type="ARBA" id="ARBA00024849"/>
    </source>
</evidence>
<dbReference type="PANTHER" id="PTHR30560">
    <property type="entry name" value="TRIGGER FACTOR CHAPERONE AND PEPTIDYL-PROLYL CIS/TRANS ISOMERASE"/>
    <property type="match status" value="1"/>
</dbReference>
<dbReference type="SUPFAM" id="SSF109998">
    <property type="entry name" value="Triger factor/SurA peptide-binding domain-like"/>
    <property type="match status" value="1"/>
</dbReference>
<comment type="domain">
    <text evidence="10">Consists of 3 domains; the N-terminus binds the ribosome, the middle domain has PPIase activity, while the C-terminus has intrinsic chaperone activity on its own.</text>
</comment>
<keyword evidence="10" id="KW-0963">Cytoplasm</keyword>
<dbReference type="Pfam" id="PF00254">
    <property type="entry name" value="FKBP_C"/>
    <property type="match status" value="1"/>
</dbReference>
<evidence type="ECO:0000256" key="12">
    <source>
        <dbReference type="RuleBase" id="RU003914"/>
    </source>
</evidence>
<evidence type="ECO:0000256" key="2">
    <source>
        <dbReference type="ARBA" id="ARBA00005464"/>
    </source>
</evidence>
<comment type="function">
    <text evidence="8 10">Involved in protein export. Acts as a chaperone by maintaining the newly synthesized protein in an open conformation. Functions as a peptidyl-prolyl cis-trans isomerase.</text>
</comment>
<dbReference type="GO" id="GO:0003755">
    <property type="term" value="F:peptidyl-prolyl cis-trans isomerase activity"/>
    <property type="evidence" value="ECO:0007669"/>
    <property type="project" value="UniProtKB-EC"/>
</dbReference>
<evidence type="ECO:0000256" key="1">
    <source>
        <dbReference type="ARBA" id="ARBA00000971"/>
    </source>
</evidence>
<dbReference type="Gene3D" id="3.10.50.40">
    <property type="match status" value="1"/>
</dbReference>
<dbReference type="Pfam" id="PF05698">
    <property type="entry name" value="Trigger_C"/>
    <property type="match status" value="1"/>
</dbReference>
<dbReference type="InterPro" id="IPR001179">
    <property type="entry name" value="PPIase_FKBP_dom"/>
</dbReference>
<comment type="catalytic activity">
    <reaction evidence="1 10 11">
        <text>[protein]-peptidylproline (omega=180) = [protein]-peptidylproline (omega=0)</text>
        <dbReference type="Rhea" id="RHEA:16237"/>
        <dbReference type="Rhea" id="RHEA-COMP:10747"/>
        <dbReference type="Rhea" id="RHEA-COMP:10748"/>
        <dbReference type="ChEBI" id="CHEBI:83833"/>
        <dbReference type="ChEBI" id="CHEBI:83834"/>
        <dbReference type="EC" id="5.2.1.8"/>
    </reaction>
</comment>
<dbReference type="Proteomes" id="UP001596456">
    <property type="component" value="Unassembled WGS sequence"/>
</dbReference>
<dbReference type="InterPro" id="IPR008880">
    <property type="entry name" value="Trigger_fac_C"/>
</dbReference>
<evidence type="ECO:0000256" key="9">
    <source>
        <dbReference type="ARBA" id="ARBA00029986"/>
    </source>
</evidence>
<dbReference type="EC" id="5.2.1.8" evidence="3 10"/>
<comment type="subcellular location">
    <subcellularLocation>
        <location evidence="10">Cytoplasm</location>
    </subcellularLocation>
    <text evidence="10">About half TF is bound to the ribosome near the polypeptide exit tunnel while the other half is free in the cytoplasm.</text>
</comment>
<comment type="similarity">
    <text evidence="2 10 12">Belongs to the FKBP-type PPIase family. Tig subfamily.</text>
</comment>
<dbReference type="Gene3D" id="3.30.70.1050">
    <property type="entry name" value="Trigger factor ribosome-binding domain"/>
    <property type="match status" value="1"/>
</dbReference>
<dbReference type="PIRSF" id="PIRSF003095">
    <property type="entry name" value="Trigger_factor"/>
    <property type="match status" value="1"/>
</dbReference>
<keyword evidence="10 12" id="KW-0132">Cell division</keyword>
<comment type="caution">
    <text evidence="14">The sequence shown here is derived from an EMBL/GenBank/DDBJ whole genome shotgun (WGS) entry which is preliminary data.</text>
</comment>
<keyword evidence="5 10" id="KW-0697">Rotamase</keyword>
<evidence type="ECO:0000313" key="15">
    <source>
        <dbReference type="Proteomes" id="UP001596456"/>
    </source>
</evidence>
<keyword evidence="7 10" id="KW-0413">Isomerase</keyword>
<sequence length="448" mass="49852">MQITETSADGLRREFKVTVPADEIETRVANRLSEIGKTIKIPGFRPGKVPMALLKQRYGQSVMGEVLEQAVNDGSAKAVEEHKLRPALQPKVEVTKFEAGSDLEFSMAVELLPDFEPTDMATIAVEKPVVEVADAMVDDGLKRIAANRKTSAPLDAERPAQTGDIVVIDFDGSVDGEKRPGMKGEDHELELGSGSFIPGFEDQLVGAAKGEHRTVTVTFPENYHAAELSGKEAVFEVDVKDIRVPKAPEIDEDFAKSFGFDDLAGMRDAIRERMQADYASMSRMRAKRQLLDRLAETHDFPVPAGMVDIEFDQIWRRLQQELKDGEADPEDKEKDEEGLKAEYRAIAERRVRLGLLLSEVGRRNNITVTRDELGQAVVAEAQRYPGQERQVFEFFRNNPQAVEGLRAPIFEDKVVDFILGQVKLTERTVSVDDLMRDPEEDEGPTAAA</sequence>
<organism evidence="14 15">
    <name type="scientific">Rhodocista pekingensis</name>
    <dbReference type="NCBI Taxonomy" id="201185"/>
    <lineage>
        <taxon>Bacteria</taxon>
        <taxon>Pseudomonadati</taxon>
        <taxon>Pseudomonadota</taxon>
        <taxon>Alphaproteobacteria</taxon>
        <taxon>Rhodospirillales</taxon>
        <taxon>Azospirillaceae</taxon>
        <taxon>Rhodocista</taxon>
    </lineage>
</organism>
<dbReference type="Gene3D" id="1.10.3120.10">
    <property type="entry name" value="Trigger factor, C-terminal domain"/>
    <property type="match status" value="1"/>
</dbReference>
<dbReference type="InterPro" id="IPR027304">
    <property type="entry name" value="Trigger_fact/SurA_dom_sf"/>
</dbReference>
<keyword evidence="10 12" id="KW-0131">Cell cycle</keyword>
<reference evidence="15" key="1">
    <citation type="journal article" date="2019" name="Int. J. Syst. Evol. Microbiol.">
        <title>The Global Catalogue of Microorganisms (GCM) 10K type strain sequencing project: providing services to taxonomists for standard genome sequencing and annotation.</title>
        <authorList>
            <consortium name="The Broad Institute Genomics Platform"/>
            <consortium name="The Broad Institute Genome Sequencing Center for Infectious Disease"/>
            <person name="Wu L."/>
            <person name="Ma J."/>
        </authorList>
    </citation>
    <scope>NUCLEOTIDE SEQUENCE [LARGE SCALE GENOMIC DNA]</scope>
    <source>
        <strain evidence="15">CGMCC 1.16275</strain>
    </source>
</reference>
<keyword evidence="15" id="KW-1185">Reference proteome</keyword>
<dbReference type="InterPro" id="IPR037041">
    <property type="entry name" value="Trigger_fac_C_sf"/>
</dbReference>
<evidence type="ECO:0000256" key="11">
    <source>
        <dbReference type="PROSITE-ProRule" id="PRU00277"/>
    </source>
</evidence>
<gene>
    <name evidence="10 14" type="primary">tig</name>
    <name evidence="14" type="ORF">ACFQPS_03025</name>
</gene>
<evidence type="ECO:0000256" key="4">
    <source>
        <dbReference type="ARBA" id="ARBA00016902"/>
    </source>
</evidence>
<dbReference type="InterPro" id="IPR005215">
    <property type="entry name" value="Trig_fac"/>
</dbReference>
<dbReference type="PANTHER" id="PTHR30560:SF3">
    <property type="entry name" value="TRIGGER FACTOR-LIKE PROTEIN TIG, CHLOROPLASTIC"/>
    <property type="match status" value="1"/>
</dbReference>
<dbReference type="InterPro" id="IPR046357">
    <property type="entry name" value="PPIase_dom_sf"/>
</dbReference>
<evidence type="ECO:0000313" key="14">
    <source>
        <dbReference type="EMBL" id="MFC7332122.1"/>
    </source>
</evidence>
<dbReference type="SUPFAM" id="SSF102735">
    <property type="entry name" value="Trigger factor ribosome-binding domain"/>
    <property type="match status" value="1"/>
</dbReference>
<evidence type="ECO:0000256" key="10">
    <source>
        <dbReference type="HAMAP-Rule" id="MF_00303"/>
    </source>
</evidence>
<evidence type="ECO:0000256" key="3">
    <source>
        <dbReference type="ARBA" id="ARBA00013194"/>
    </source>
</evidence>
<dbReference type="Pfam" id="PF05697">
    <property type="entry name" value="Trigger_N"/>
    <property type="match status" value="1"/>
</dbReference>
<dbReference type="NCBIfam" id="TIGR00115">
    <property type="entry name" value="tig"/>
    <property type="match status" value="1"/>
</dbReference>
<evidence type="ECO:0000256" key="5">
    <source>
        <dbReference type="ARBA" id="ARBA00023110"/>
    </source>
</evidence>
<dbReference type="SUPFAM" id="SSF54534">
    <property type="entry name" value="FKBP-like"/>
    <property type="match status" value="1"/>
</dbReference>
<keyword evidence="6 10" id="KW-0143">Chaperone</keyword>
<dbReference type="HAMAP" id="MF_00303">
    <property type="entry name" value="Trigger_factor_Tig"/>
    <property type="match status" value="1"/>
</dbReference>
<proteinExistence type="inferred from homology"/>
<dbReference type="EMBL" id="JBHTCM010000004">
    <property type="protein sequence ID" value="MFC7332122.1"/>
    <property type="molecule type" value="Genomic_DNA"/>
</dbReference>
<accession>A0ABW2KQ44</accession>
<protein>
    <recommendedName>
        <fullName evidence="4 10">Trigger factor</fullName>
        <shortName evidence="10">TF</shortName>
        <ecNumber evidence="3 10">5.2.1.8</ecNumber>
    </recommendedName>
    <alternativeName>
        <fullName evidence="9 10">PPIase</fullName>
    </alternativeName>
</protein>